<keyword evidence="3 7" id="KW-0812">Transmembrane</keyword>
<dbReference type="InterPro" id="IPR038766">
    <property type="entry name" value="Membrane_comp_ABC_pdt"/>
</dbReference>
<evidence type="ECO:0000313" key="9">
    <source>
        <dbReference type="EMBL" id="OGH02793.1"/>
    </source>
</evidence>
<evidence type="ECO:0000313" key="10">
    <source>
        <dbReference type="Proteomes" id="UP000177583"/>
    </source>
</evidence>
<dbReference type="InterPro" id="IPR003838">
    <property type="entry name" value="ABC3_permease_C"/>
</dbReference>
<dbReference type="PANTHER" id="PTHR30287:SF1">
    <property type="entry name" value="INNER MEMBRANE PROTEIN"/>
    <property type="match status" value="1"/>
</dbReference>
<evidence type="ECO:0000256" key="1">
    <source>
        <dbReference type="ARBA" id="ARBA00004651"/>
    </source>
</evidence>
<comment type="subcellular location">
    <subcellularLocation>
        <location evidence="1">Cell membrane</location>
        <topology evidence="1">Multi-pass membrane protein</topology>
    </subcellularLocation>
</comment>
<dbReference type="PANTHER" id="PTHR30287">
    <property type="entry name" value="MEMBRANE COMPONENT OF PREDICTED ABC SUPERFAMILY METABOLITE UPTAKE TRANSPORTER"/>
    <property type="match status" value="1"/>
</dbReference>
<feature type="transmembrane region" description="Helical" evidence="7">
    <location>
        <begin position="733"/>
        <end position="754"/>
    </location>
</feature>
<feature type="transmembrane region" description="Helical" evidence="7">
    <location>
        <begin position="20"/>
        <end position="39"/>
    </location>
</feature>
<evidence type="ECO:0000259" key="8">
    <source>
        <dbReference type="Pfam" id="PF02687"/>
    </source>
</evidence>
<proteinExistence type="predicted"/>
<dbReference type="Proteomes" id="UP000177583">
    <property type="component" value="Unassembled WGS sequence"/>
</dbReference>
<feature type="transmembrane region" description="Helical" evidence="7">
    <location>
        <begin position="790"/>
        <end position="809"/>
    </location>
</feature>
<feature type="domain" description="ABC3 transporter permease C-terminal" evidence="8">
    <location>
        <begin position="268"/>
        <end position="387"/>
    </location>
</feature>
<keyword evidence="5 7" id="KW-0472">Membrane</keyword>
<gene>
    <name evidence="9" type="ORF">A2557_02970</name>
</gene>
<evidence type="ECO:0000256" key="6">
    <source>
        <dbReference type="SAM" id="MobiDB-lite"/>
    </source>
</evidence>
<feature type="transmembrane region" description="Helical" evidence="7">
    <location>
        <begin position="265"/>
        <end position="289"/>
    </location>
</feature>
<feature type="transmembrane region" description="Helical" evidence="7">
    <location>
        <begin position="338"/>
        <end position="357"/>
    </location>
</feature>
<feature type="domain" description="ABC3 transporter permease C-terminal" evidence="8">
    <location>
        <begin position="737"/>
        <end position="851"/>
    </location>
</feature>
<feature type="transmembrane region" description="Helical" evidence="7">
    <location>
        <begin position="821"/>
        <end position="842"/>
    </location>
</feature>
<evidence type="ECO:0000256" key="7">
    <source>
        <dbReference type="SAM" id="Phobius"/>
    </source>
</evidence>
<feature type="region of interest" description="Disordered" evidence="6">
    <location>
        <begin position="565"/>
        <end position="589"/>
    </location>
</feature>
<protein>
    <recommendedName>
        <fullName evidence="8">ABC3 transporter permease C-terminal domain-containing protein</fullName>
    </recommendedName>
</protein>
<feature type="transmembrane region" description="Helical" evidence="7">
    <location>
        <begin position="436"/>
        <end position="460"/>
    </location>
</feature>
<evidence type="ECO:0000256" key="3">
    <source>
        <dbReference type="ARBA" id="ARBA00022692"/>
    </source>
</evidence>
<dbReference type="AlphaFoldDB" id="A0A1F6GX93"/>
<dbReference type="GO" id="GO:0005886">
    <property type="term" value="C:plasma membrane"/>
    <property type="evidence" value="ECO:0007669"/>
    <property type="project" value="UniProtKB-SubCell"/>
</dbReference>
<feature type="transmembrane region" description="Helical" evidence="7">
    <location>
        <begin position="404"/>
        <end position="424"/>
    </location>
</feature>
<keyword evidence="4 7" id="KW-1133">Transmembrane helix</keyword>
<evidence type="ECO:0000256" key="4">
    <source>
        <dbReference type="ARBA" id="ARBA00022989"/>
    </source>
</evidence>
<evidence type="ECO:0000256" key="2">
    <source>
        <dbReference type="ARBA" id="ARBA00022475"/>
    </source>
</evidence>
<name>A0A1F6GX93_9PROT</name>
<keyword evidence="2" id="KW-1003">Cell membrane</keyword>
<accession>A0A1F6GX93</accession>
<feature type="transmembrane region" description="Helical" evidence="7">
    <location>
        <begin position="309"/>
        <end position="331"/>
    </location>
</feature>
<feature type="transmembrane region" description="Helical" evidence="7">
    <location>
        <begin position="363"/>
        <end position="383"/>
    </location>
</feature>
<reference evidence="9 10" key="1">
    <citation type="journal article" date="2016" name="Nat. Commun.">
        <title>Thousands of microbial genomes shed light on interconnected biogeochemical processes in an aquifer system.</title>
        <authorList>
            <person name="Anantharaman K."/>
            <person name="Brown C.T."/>
            <person name="Hug L.A."/>
            <person name="Sharon I."/>
            <person name="Castelle C.J."/>
            <person name="Probst A.J."/>
            <person name="Thomas B.C."/>
            <person name="Singh A."/>
            <person name="Wilkins M.J."/>
            <person name="Karaoz U."/>
            <person name="Brodie E.L."/>
            <person name="Williams K.H."/>
            <person name="Hubbard S.S."/>
            <person name="Banfield J.F."/>
        </authorList>
    </citation>
    <scope>NUCLEOTIDE SEQUENCE [LARGE SCALE GENOMIC DNA]</scope>
</reference>
<comment type="caution">
    <text evidence="9">The sequence shown here is derived from an EMBL/GenBank/DDBJ whole genome shotgun (WGS) entry which is preliminary data.</text>
</comment>
<dbReference type="EMBL" id="MFNF01000019">
    <property type="protein sequence ID" value="OGH02793.1"/>
    <property type="molecule type" value="Genomic_DNA"/>
</dbReference>
<evidence type="ECO:0000256" key="5">
    <source>
        <dbReference type="ARBA" id="ARBA00023136"/>
    </source>
</evidence>
<dbReference type="Pfam" id="PF02687">
    <property type="entry name" value="FtsX"/>
    <property type="match status" value="2"/>
</dbReference>
<organism evidence="9 10">
    <name type="scientific">Candidatus Lambdaproteobacteria bacterium RIFOXYD2_FULL_56_26</name>
    <dbReference type="NCBI Taxonomy" id="1817773"/>
    <lineage>
        <taxon>Bacteria</taxon>
        <taxon>Pseudomonadati</taxon>
        <taxon>Pseudomonadota</taxon>
        <taxon>Candidatus Lambdaproteobacteria</taxon>
    </lineage>
</organism>
<sequence length="858" mass="93795">MKTWVKLALRELINHRGFSVFFLANLTLGLVGFIALDSFKLSLHEHIEKKSKAILAADLAVYASRPFTEEEETLLAQNLPPGTQVTRQINFMSMIQGPKETRLVEIVAVDSGYPLYGELTLKTGRVGAKEVQERLLSGNRAWVQPELVQLLGVEPQGQIRIGDQDFSVDDQLLEAPGQNFWNAGIAYKVFIGYDQALKTGLIRQGSRRYHYRLYKLPAGAEATPTARALYQALKAKFGPSPYLYLRTYSQANQQMSRILSYLNDYLGLVALVALFLAGMGTAFLFRSFLSQRLKDLAILRALGAKPWETVWLSVFQIAVLGAVAALLSSLLAQLALPLLVRLLSTFLPLGFVTLLSYKSMALAFGVGILGSALFCLPLLLGLLNLSPKLLLQETPATLAQEAGLSTWASALAYLPLGGLYWALAVWQSKSLFVGSLFLGGLALSALALSLLGLLPLWFGVRGLTGLSLSLRLALRNLGRGGGASVTSVIALGLGALLINLIPQIHEGLATEIASPDSTKLPSFFLFDIQPDQVAPLEEYVASLGYQAQNRSAMVLARLTHINDRSMDLEPEKQSQTREEENEEFTRRRDQNLSYRPNLYESEELVEGAWFPGPYNPAGLVLPELSLEVRFAERLGVGVGDKLSFDVQGVPVEGRVTSLRRVRWNSFTPNFFVLFQPGVLEDAPSTWLATVFHVPEDQKTGFQNQVNRHFTNVSLINVTGLVGKVLEIAGQVRWAIQVMAFLAVLAGLVVVYSIASFNAKARETEINLLKILGASFGHLQGMVALEFGLVGFFASLAGAALSLGIAWGLAQFLFERIFVINLWITGVTVGGVTLLSLFAGWLATRRTLAKSPAQLLSAL</sequence>